<dbReference type="PANTHER" id="PTHR13038">
    <property type="entry name" value="APG9 AUTOPHAGY 9"/>
    <property type="match status" value="1"/>
</dbReference>
<comment type="subcellular location">
    <subcellularLocation>
        <location evidence="1">Cytoplasmic vesicle membrane</location>
        <topology evidence="1">Multi-pass membrane protein</topology>
    </subcellularLocation>
    <subcellularLocation>
        <location evidence="2">Endoplasmic reticulum membrane</location>
        <topology evidence="2">Multi-pass membrane protein</topology>
    </subcellularLocation>
    <subcellularLocation>
        <location evidence="4">Golgi apparatus membrane</location>
        <topology evidence="4">Multi-pass membrane protein</topology>
    </subcellularLocation>
    <subcellularLocation>
        <location evidence="3 19">Preautophagosomal structure membrane</location>
        <topology evidence="3 19">Multi-pass membrane protein</topology>
    </subcellularLocation>
</comment>
<feature type="region of interest" description="Disordered" evidence="20">
    <location>
        <begin position="723"/>
        <end position="860"/>
    </location>
</feature>
<dbReference type="GO" id="GO:0006869">
    <property type="term" value="P:lipid transport"/>
    <property type="evidence" value="ECO:0007669"/>
    <property type="project" value="UniProtKB-KW"/>
</dbReference>
<feature type="transmembrane region" description="Helical" evidence="19">
    <location>
        <begin position="523"/>
        <end position="545"/>
    </location>
</feature>
<dbReference type="GO" id="GO:0030659">
    <property type="term" value="C:cytoplasmic vesicle membrane"/>
    <property type="evidence" value="ECO:0007669"/>
    <property type="project" value="UniProtKB-SubCell"/>
</dbReference>
<keyword evidence="22" id="KW-1185">Reference proteome</keyword>
<comment type="catalytic activity">
    <reaction evidence="18">
        <text>a 1,2-diacyl-sn-glycero-3-phosphocholine(in) = a 1,2-diacyl-sn-glycero-3-phosphocholine(out)</text>
        <dbReference type="Rhea" id="RHEA:38571"/>
        <dbReference type="ChEBI" id="CHEBI:57643"/>
    </reaction>
</comment>
<evidence type="ECO:0000256" key="16">
    <source>
        <dbReference type="ARBA" id="ARBA00024615"/>
    </source>
</evidence>
<feature type="compositionally biased region" description="Basic and acidic residues" evidence="20">
    <location>
        <begin position="129"/>
        <end position="141"/>
    </location>
</feature>
<organism evidence="21 22">
    <name type="scientific">Pseudocercospora eumusae</name>
    <dbReference type="NCBI Taxonomy" id="321146"/>
    <lineage>
        <taxon>Eukaryota</taxon>
        <taxon>Fungi</taxon>
        <taxon>Dikarya</taxon>
        <taxon>Ascomycota</taxon>
        <taxon>Pezizomycotina</taxon>
        <taxon>Dothideomycetes</taxon>
        <taxon>Dothideomycetidae</taxon>
        <taxon>Mycosphaerellales</taxon>
        <taxon>Mycosphaerellaceae</taxon>
        <taxon>Pseudocercospora</taxon>
    </lineage>
</organism>
<comment type="catalytic activity">
    <reaction evidence="16">
        <text>a 1,2-diacyl-sn-glycero-3-phosphoethanolamine(in) = a 1,2-diacyl-sn-glycero-3-phosphoethanolamine(out)</text>
        <dbReference type="Rhea" id="RHEA:38895"/>
        <dbReference type="ChEBI" id="CHEBI:64612"/>
    </reaction>
</comment>
<dbReference type="AlphaFoldDB" id="A0A139HNV5"/>
<evidence type="ECO:0000256" key="4">
    <source>
        <dbReference type="ARBA" id="ARBA00004653"/>
    </source>
</evidence>
<evidence type="ECO:0000256" key="3">
    <source>
        <dbReference type="ARBA" id="ARBA00004511"/>
    </source>
</evidence>
<evidence type="ECO:0000256" key="20">
    <source>
        <dbReference type="SAM" id="MobiDB-lite"/>
    </source>
</evidence>
<keyword evidence="7 19" id="KW-0813">Transport</keyword>
<dbReference type="EMBL" id="LFZN01000024">
    <property type="protein sequence ID" value="KXT04072.1"/>
    <property type="molecule type" value="Genomic_DNA"/>
</dbReference>
<dbReference type="OrthoDB" id="2020634at2759"/>
<keyword evidence="10 19" id="KW-0072">Autophagy</keyword>
<keyword evidence="9 19" id="KW-1133">Transmembrane helix</keyword>
<evidence type="ECO:0000256" key="9">
    <source>
        <dbReference type="ARBA" id="ARBA00022989"/>
    </source>
</evidence>
<dbReference type="Proteomes" id="UP000070133">
    <property type="component" value="Unassembled WGS sequence"/>
</dbReference>
<evidence type="ECO:0000256" key="6">
    <source>
        <dbReference type="ARBA" id="ARBA00018074"/>
    </source>
</evidence>
<evidence type="ECO:0000256" key="15">
    <source>
        <dbReference type="ARBA" id="ARBA00024479"/>
    </source>
</evidence>
<dbReference type="Pfam" id="PF04109">
    <property type="entry name" value="ATG9"/>
    <property type="match status" value="1"/>
</dbReference>
<feature type="compositionally biased region" description="Basic residues" evidence="20">
    <location>
        <begin position="88"/>
        <end position="99"/>
    </location>
</feature>
<dbReference type="GO" id="GO:0034497">
    <property type="term" value="P:protein localization to phagophore assembly site"/>
    <property type="evidence" value="ECO:0007669"/>
    <property type="project" value="TreeGrafter"/>
</dbReference>
<name>A0A139HNV5_9PEZI</name>
<comment type="function">
    <text evidence="19">Phospholipid scramblase involved in autophagy. Cycles between the preautophagosomal structure/phagophore assembly site (PAS) and the cytoplasmic vesicle pool and supplies membrane for the growing autophagosome. Lipid scramblase activity plays a key role in preautophagosomal structure/phagophore assembly by distributing the phospholipids that arrive through ATG2 from the cytoplasmic to the luminal leaflet of the bilayer, thereby driving autophagosomal membrane expansion.</text>
</comment>
<evidence type="ECO:0000256" key="17">
    <source>
        <dbReference type="ARBA" id="ARBA00024621"/>
    </source>
</evidence>
<evidence type="ECO:0000256" key="18">
    <source>
        <dbReference type="ARBA" id="ARBA00024631"/>
    </source>
</evidence>
<evidence type="ECO:0000256" key="10">
    <source>
        <dbReference type="ARBA" id="ARBA00023006"/>
    </source>
</evidence>
<dbReference type="STRING" id="321146.A0A139HNV5"/>
<evidence type="ECO:0000256" key="14">
    <source>
        <dbReference type="ARBA" id="ARBA00023329"/>
    </source>
</evidence>
<evidence type="ECO:0000256" key="13">
    <source>
        <dbReference type="ARBA" id="ARBA00023136"/>
    </source>
</evidence>
<dbReference type="GO" id="GO:0005776">
    <property type="term" value="C:autophagosome"/>
    <property type="evidence" value="ECO:0007669"/>
    <property type="project" value="TreeGrafter"/>
</dbReference>
<feature type="region of interest" description="Disordered" evidence="20">
    <location>
        <begin position="47"/>
        <end position="175"/>
    </location>
</feature>
<keyword evidence="13 19" id="KW-0472">Membrane</keyword>
<dbReference type="GO" id="GO:0061709">
    <property type="term" value="P:reticulophagy"/>
    <property type="evidence" value="ECO:0007669"/>
    <property type="project" value="TreeGrafter"/>
</dbReference>
<evidence type="ECO:0000256" key="2">
    <source>
        <dbReference type="ARBA" id="ARBA00004477"/>
    </source>
</evidence>
<keyword evidence="12 19" id="KW-0445">Lipid transport</keyword>
<dbReference type="GO" id="GO:0000139">
    <property type="term" value="C:Golgi membrane"/>
    <property type="evidence" value="ECO:0007669"/>
    <property type="project" value="UniProtKB-SubCell"/>
</dbReference>
<sequence length="881" mass="99793">MDNTNMMASRVLSRFLPVAEGDVSFYDGARREGARRADVEAQRHAYDDFDRFHDDDDNPEAFLLDGEQPTPTDPGQSPEAPSPLAMHSRPKGRSASSKRRTVEDEDVPASLLLEPRRKAGPSELVATRQAERKYAKADEQWKTAQEGLYASRAPRSSRQPSRPSRTAVGGAPSPKANPEADAMWLFTNAPSLDSFLLEVYHYYVEHGVWSILLSRALESLTQLFVFSFAIFLTTCVDYSSIPGSKSSKDVVIPKCMSKASWFKNATLFFFVLYWLYKQITYARDIRRLFRMHDFYLHVLGISDQDIQTVSWKRVVDGLVKVQNAHVSTANNPLSDQARKYVDYGKPQQRLNAESIANRLMRQDNYYVAMYNKDLLDFTLPIPFLGTRQFYSKSLEWCFNTVLTNFIFTETGNIRASCLDVKNRSALVSALRARLRAAAVFSIALAPFNVGYNCLIYFFKYYTEFTRSPARASTRSFTPYAEWKIREFNELRHLFERRLRQAGPFASEYLKQFPKDKMDQVCRFVAFVSGAIAAVLTLCTLFDPELFLGFEITPGRTAVFYLGLMATIWGVAHGMLPEEHDVHDPVLHLKEVLLYTHYMPAHWKERLHSDEVRAEFSSMYKLKIMIFTEEVLSLIVAPWIMWRNSGRNCERIIDFFREQTVHIEGIGFQCNFAYFNFKKDPNAEDPTALLQEPDGLRDDYYGLKDDKMAASLQNFMQYYSHHNQRPGFRRPQSWQPPPTWPGGIPGIAEEPDAFTTPAQGRARPGSTKRSGYIDRHASPSMIRSPRQAPTTSRLRPPQELDEGGSKRTIEKSPMPAVSESGLMAQDSDLQDFADAPGATPLESDSEGDEGDEQGGGGYGGVLGLVSQFARAQTEKATGAAHL</sequence>
<dbReference type="PANTHER" id="PTHR13038:SF10">
    <property type="entry name" value="AUTOPHAGY-RELATED PROTEIN 9"/>
    <property type="match status" value="1"/>
</dbReference>
<evidence type="ECO:0000313" key="21">
    <source>
        <dbReference type="EMBL" id="KXT04072.1"/>
    </source>
</evidence>
<comment type="caution">
    <text evidence="21">The sequence shown here is derived from an EMBL/GenBank/DDBJ whole genome shotgun (WGS) entry which is preliminary data.</text>
</comment>
<feature type="transmembrane region" description="Helical" evidence="19">
    <location>
        <begin position="436"/>
        <end position="458"/>
    </location>
</feature>
<keyword evidence="14" id="KW-0968">Cytoplasmic vesicle</keyword>
<dbReference type="GO" id="GO:0000422">
    <property type="term" value="P:autophagy of mitochondrion"/>
    <property type="evidence" value="ECO:0007669"/>
    <property type="project" value="TreeGrafter"/>
</dbReference>
<reference evidence="21 22" key="1">
    <citation type="submission" date="2015-07" db="EMBL/GenBank/DDBJ databases">
        <title>Comparative genomics of the Sigatoka disease complex on banana suggests a link between parallel evolutionary changes in Pseudocercospora fijiensis and Pseudocercospora eumusae and increased virulence on the banana host.</title>
        <authorList>
            <person name="Chang T.-C."/>
            <person name="Salvucci A."/>
            <person name="Crous P.W."/>
            <person name="Stergiopoulos I."/>
        </authorList>
    </citation>
    <scope>NUCLEOTIDE SEQUENCE [LARGE SCALE GENOMIC DNA]</scope>
    <source>
        <strain evidence="21 22">CBS 114824</strain>
    </source>
</reference>
<evidence type="ECO:0000256" key="1">
    <source>
        <dbReference type="ARBA" id="ARBA00004439"/>
    </source>
</evidence>
<evidence type="ECO:0000256" key="7">
    <source>
        <dbReference type="ARBA" id="ARBA00022448"/>
    </source>
</evidence>
<comment type="catalytic activity">
    <reaction evidence="17">
        <text>a 1,2-diacyl-sn-glycero-3-phospho-(1D-myo-inositol-3-phosphate)(in) = a 1,2-diacyl-sn-glycero-3-phospho-(1D-myo-inositol-3-phosphate)(out)</text>
        <dbReference type="Rhea" id="RHEA:67920"/>
        <dbReference type="ChEBI" id="CHEBI:58088"/>
    </reaction>
</comment>
<proteinExistence type="inferred from homology"/>
<evidence type="ECO:0000256" key="5">
    <source>
        <dbReference type="ARBA" id="ARBA00006185"/>
    </source>
</evidence>
<comment type="catalytic activity">
    <reaction evidence="15">
        <text>a 1,2-diacyl-sn-glycero-3-phospho-L-serine(in) = a 1,2-diacyl-sn-glycero-3-phospho-L-serine(out)</text>
        <dbReference type="Rhea" id="RHEA:38663"/>
        <dbReference type="ChEBI" id="CHEBI:57262"/>
    </reaction>
</comment>
<dbReference type="GO" id="GO:0034727">
    <property type="term" value="P:piecemeal microautophagy of the nucleus"/>
    <property type="evidence" value="ECO:0007669"/>
    <property type="project" value="TreeGrafter"/>
</dbReference>
<dbReference type="GO" id="GO:0034045">
    <property type="term" value="C:phagophore assembly site membrane"/>
    <property type="evidence" value="ECO:0007669"/>
    <property type="project" value="UniProtKB-SubCell"/>
</dbReference>
<evidence type="ECO:0000256" key="11">
    <source>
        <dbReference type="ARBA" id="ARBA00023034"/>
    </source>
</evidence>
<protein>
    <recommendedName>
        <fullName evidence="6 19">Autophagy-related protein 9</fullName>
    </recommendedName>
</protein>
<comment type="caution">
    <text evidence="19">Lacks conserved residue(s) required for the propagation of feature annotation.</text>
</comment>
<keyword evidence="8 19" id="KW-0812">Transmembrane</keyword>
<evidence type="ECO:0000313" key="22">
    <source>
        <dbReference type="Proteomes" id="UP000070133"/>
    </source>
</evidence>
<keyword evidence="11" id="KW-0333">Golgi apparatus</keyword>
<comment type="similarity">
    <text evidence="5 19">Belongs to the ATG9 family.</text>
</comment>
<evidence type="ECO:0000256" key="19">
    <source>
        <dbReference type="RuleBase" id="RU364027"/>
    </source>
</evidence>
<feature type="compositionally biased region" description="Acidic residues" evidence="20">
    <location>
        <begin position="842"/>
        <end position="851"/>
    </location>
</feature>
<evidence type="ECO:0000256" key="8">
    <source>
        <dbReference type="ARBA" id="ARBA00022692"/>
    </source>
</evidence>
<gene>
    <name evidence="21" type="ORF">AC578_4956</name>
</gene>
<accession>A0A139HNV5</accession>
<evidence type="ECO:0000256" key="12">
    <source>
        <dbReference type="ARBA" id="ARBA00023055"/>
    </source>
</evidence>
<feature type="compositionally biased region" description="Low complexity" evidence="20">
    <location>
        <begin position="150"/>
        <end position="167"/>
    </location>
</feature>
<dbReference type="InterPro" id="IPR007241">
    <property type="entry name" value="Autophagy-rel_prot_9"/>
</dbReference>
<dbReference type="GO" id="GO:0005789">
    <property type="term" value="C:endoplasmic reticulum membrane"/>
    <property type="evidence" value="ECO:0007669"/>
    <property type="project" value="UniProtKB-SubCell"/>
</dbReference>